<protein>
    <submittedName>
        <fullName evidence="1">Uncharacterized protein</fullName>
    </submittedName>
</protein>
<sequence length="119" mass="12797">MKITRQGKVPHQRFPPCRGGGALVTVAASHGEAKRNQGRPSVQDRLSWAGLGWSSVQGRPTRRRLPEADCGVRFGACLEVGPRGVRVGTGLSCPLQPSWPDVYGGAAEGYWHTQPLRGP</sequence>
<gene>
    <name evidence="1" type="ORF">RR48_10443</name>
</gene>
<accession>A0A194R4S1</accession>
<dbReference type="Proteomes" id="UP000053240">
    <property type="component" value="Unassembled WGS sequence"/>
</dbReference>
<proteinExistence type="predicted"/>
<organism evidence="1 2">
    <name type="scientific">Papilio machaon</name>
    <name type="common">Old World swallowtail butterfly</name>
    <dbReference type="NCBI Taxonomy" id="76193"/>
    <lineage>
        <taxon>Eukaryota</taxon>
        <taxon>Metazoa</taxon>
        <taxon>Ecdysozoa</taxon>
        <taxon>Arthropoda</taxon>
        <taxon>Hexapoda</taxon>
        <taxon>Insecta</taxon>
        <taxon>Pterygota</taxon>
        <taxon>Neoptera</taxon>
        <taxon>Endopterygota</taxon>
        <taxon>Lepidoptera</taxon>
        <taxon>Glossata</taxon>
        <taxon>Ditrysia</taxon>
        <taxon>Papilionoidea</taxon>
        <taxon>Papilionidae</taxon>
        <taxon>Papilioninae</taxon>
        <taxon>Papilio</taxon>
    </lineage>
</organism>
<keyword evidence="2" id="KW-1185">Reference proteome</keyword>
<reference evidence="1 2" key="1">
    <citation type="journal article" date="2015" name="Nat. Commun.">
        <title>Outbred genome sequencing and CRISPR/Cas9 gene editing in butterflies.</title>
        <authorList>
            <person name="Li X."/>
            <person name="Fan D."/>
            <person name="Zhang W."/>
            <person name="Liu G."/>
            <person name="Zhang L."/>
            <person name="Zhao L."/>
            <person name="Fang X."/>
            <person name="Chen L."/>
            <person name="Dong Y."/>
            <person name="Chen Y."/>
            <person name="Ding Y."/>
            <person name="Zhao R."/>
            <person name="Feng M."/>
            <person name="Zhu Y."/>
            <person name="Feng Y."/>
            <person name="Jiang X."/>
            <person name="Zhu D."/>
            <person name="Xiang H."/>
            <person name="Feng X."/>
            <person name="Li S."/>
            <person name="Wang J."/>
            <person name="Zhang G."/>
            <person name="Kronforst M.R."/>
            <person name="Wang W."/>
        </authorList>
    </citation>
    <scope>NUCLEOTIDE SEQUENCE [LARGE SCALE GENOMIC DNA]</scope>
    <source>
        <strain evidence="1">Ya'a_city_454_Pm</strain>
        <tissue evidence="1">Whole body</tissue>
    </source>
</reference>
<dbReference type="EMBL" id="KQ460685">
    <property type="protein sequence ID" value="KPJ12813.1"/>
    <property type="molecule type" value="Genomic_DNA"/>
</dbReference>
<dbReference type="AlphaFoldDB" id="A0A194R4S1"/>
<name>A0A194R4S1_PAPMA</name>
<dbReference type="InParanoid" id="A0A194R4S1"/>
<evidence type="ECO:0000313" key="1">
    <source>
        <dbReference type="EMBL" id="KPJ12813.1"/>
    </source>
</evidence>
<evidence type="ECO:0000313" key="2">
    <source>
        <dbReference type="Proteomes" id="UP000053240"/>
    </source>
</evidence>